<dbReference type="Proteomes" id="UP000887574">
    <property type="component" value="Unplaced"/>
</dbReference>
<reference evidence="2" key="1">
    <citation type="submission" date="2022-11" db="UniProtKB">
        <authorList>
            <consortium name="WormBaseParasite"/>
        </authorList>
    </citation>
    <scope>IDENTIFICATION</scope>
</reference>
<accession>A0A915EG95</accession>
<keyword evidence="1" id="KW-1185">Reference proteome</keyword>
<protein>
    <submittedName>
        <fullName evidence="2">Uncharacterized protein</fullName>
    </submittedName>
</protein>
<proteinExistence type="predicted"/>
<evidence type="ECO:0000313" key="2">
    <source>
        <dbReference type="WBParaSite" id="jg5570"/>
    </source>
</evidence>
<sequence>MAVYCLNTNSDLHQQLTAKIELLEQLKANIDQAIQVVQNTTDPKYTFNIRFYTFESMFKDKSENKDEVPLDEIRELQDSGLREAFEIQVVKPYSFWKALFLVVVGILQSIESGVQQASSAPVKLTSEEITRKMVSSVGVTLVNNATSWATNKLIEMVIKFSRKMSIKWLTQKSRNFFRRVVIAGLVTYSSGSCSDCITPTSLKHTHFLQGCFQASYIKECWAKNVLQPLLQATYGIPKYDVLAEIASYNEDPTL</sequence>
<organism evidence="1 2">
    <name type="scientific">Ditylenchus dipsaci</name>
    <dbReference type="NCBI Taxonomy" id="166011"/>
    <lineage>
        <taxon>Eukaryota</taxon>
        <taxon>Metazoa</taxon>
        <taxon>Ecdysozoa</taxon>
        <taxon>Nematoda</taxon>
        <taxon>Chromadorea</taxon>
        <taxon>Rhabditida</taxon>
        <taxon>Tylenchina</taxon>
        <taxon>Tylenchomorpha</taxon>
        <taxon>Sphaerularioidea</taxon>
        <taxon>Anguinidae</taxon>
        <taxon>Anguininae</taxon>
        <taxon>Ditylenchus</taxon>
    </lineage>
</organism>
<dbReference type="WBParaSite" id="jg5570">
    <property type="protein sequence ID" value="jg5570"/>
    <property type="gene ID" value="jg5570"/>
</dbReference>
<evidence type="ECO:0000313" key="1">
    <source>
        <dbReference type="Proteomes" id="UP000887574"/>
    </source>
</evidence>
<name>A0A915EG95_9BILA</name>
<dbReference type="AlphaFoldDB" id="A0A915EG95"/>